<comment type="caution">
    <text evidence="2">The sequence shown here is derived from an EMBL/GenBank/DDBJ whole genome shotgun (WGS) entry which is preliminary data.</text>
</comment>
<dbReference type="PANTHER" id="PTHR47936">
    <property type="entry name" value="PPR_LONG DOMAIN-CONTAINING PROTEIN"/>
    <property type="match status" value="1"/>
</dbReference>
<keyword evidence="1" id="KW-0677">Repeat</keyword>
<dbReference type="EMBL" id="CAMXCT030003174">
    <property type="protein sequence ID" value="CAL4790171.1"/>
    <property type="molecule type" value="Genomic_DNA"/>
</dbReference>
<dbReference type="Pfam" id="PF13812">
    <property type="entry name" value="PPR_3"/>
    <property type="match status" value="1"/>
</dbReference>
<reference evidence="3 4" key="2">
    <citation type="submission" date="2024-05" db="EMBL/GenBank/DDBJ databases">
        <authorList>
            <person name="Chen Y."/>
            <person name="Shah S."/>
            <person name="Dougan E. K."/>
            <person name="Thang M."/>
            <person name="Chan C."/>
        </authorList>
    </citation>
    <scope>NUCLEOTIDE SEQUENCE [LARGE SCALE GENOMIC DNA]</scope>
</reference>
<gene>
    <name evidence="2" type="ORF">C1SCF055_LOCUS28775</name>
</gene>
<dbReference type="InterPro" id="IPR011990">
    <property type="entry name" value="TPR-like_helical_dom_sf"/>
</dbReference>
<evidence type="ECO:0000313" key="4">
    <source>
        <dbReference type="Proteomes" id="UP001152797"/>
    </source>
</evidence>
<dbReference type="EMBL" id="CAMXCT020003174">
    <property type="protein sequence ID" value="CAL1156234.1"/>
    <property type="molecule type" value="Genomic_DNA"/>
</dbReference>
<name>A0A9P1G6L4_9DINO</name>
<dbReference type="Gene3D" id="1.25.40.10">
    <property type="entry name" value="Tetratricopeptide repeat domain"/>
    <property type="match status" value="3"/>
</dbReference>
<evidence type="ECO:0000313" key="2">
    <source>
        <dbReference type="EMBL" id="CAI4002859.1"/>
    </source>
</evidence>
<proteinExistence type="predicted"/>
<dbReference type="EMBL" id="CAMXCT010003174">
    <property type="protein sequence ID" value="CAI4002859.1"/>
    <property type="molecule type" value="Genomic_DNA"/>
</dbReference>
<dbReference type="OrthoDB" id="185373at2759"/>
<dbReference type="InterPro" id="IPR002885">
    <property type="entry name" value="PPR_rpt"/>
</dbReference>
<protein>
    <submittedName>
        <fullName evidence="3">Pentacotripeptide-repeat region of PRORP domain-containing protein</fullName>
    </submittedName>
</protein>
<dbReference type="Proteomes" id="UP001152797">
    <property type="component" value="Unassembled WGS sequence"/>
</dbReference>
<evidence type="ECO:0000256" key="1">
    <source>
        <dbReference type="ARBA" id="ARBA00022737"/>
    </source>
</evidence>
<keyword evidence="4" id="KW-1185">Reference proteome</keyword>
<accession>A0A9P1G6L4</accession>
<dbReference type="AlphaFoldDB" id="A0A9P1G6L4"/>
<evidence type="ECO:0000313" key="3">
    <source>
        <dbReference type="EMBL" id="CAL4790171.1"/>
    </source>
</evidence>
<reference evidence="2" key="1">
    <citation type="submission" date="2022-10" db="EMBL/GenBank/DDBJ databases">
        <authorList>
            <person name="Chen Y."/>
            <person name="Dougan E. K."/>
            <person name="Chan C."/>
            <person name="Rhodes N."/>
            <person name="Thang M."/>
        </authorList>
    </citation>
    <scope>NUCLEOTIDE SEQUENCE</scope>
</reference>
<dbReference type="PANTHER" id="PTHR47936:SF1">
    <property type="entry name" value="PENTATRICOPEPTIDE REPEAT-CONTAINING PROTEIN GUN1, CHLOROPLASTIC"/>
    <property type="match status" value="1"/>
</dbReference>
<sequence length="571" mass="63192">MNLLESMHHNEITKNQGACHAAISACQCWTLGVSLLKAMRQMQLQLEEAWLMRRSQATEAWLQMCNTAAAYLSSLENWALSLQTFQDLKCHTLEADDFCHSIAISTCRRNWQSSLQFLCGAGGSSANVACVNAGIAALNEAGRWQSATAMMEAFYISALQIDVITFGSLLKRSECPTWTWSLNLLQTMEQLRCEANTITLNAAINSCEEAGAWQVALHIMDQTVRIPSLITWNSCLSSCAWNTVLALMDSMVTAHFQPDIITFNAAMRAMLRHWPKALQLLRLMRRSELRPTLITYGALITCCEKGRQWQKALGLLQALKQQRLSVDVISYSACISAGEKARRSHVALELLEEMRAAKLRADGISCNAVLSSCEKSGDWHMALSVLEKTHGEVPMMSGSFNACISSLSTISAWFRALSIFSSMGKLQLQPDDISYNAAITSTSRSGQWSVALSFFDVMPSKDPVTFGATVSSCPKGRWTLPLALLKHLDELTLTSNRISHNAAVEKCRDGLMWKEVLALVKDMSSMRLLDTTTMLSTVAVMECCDKPVVAATVLGSLEQHLQQILWAPEWP</sequence>
<dbReference type="Pfam" id="PF01535">
    <property type="entry name" value="PPR"/>
    <property type="match status" value="2"/>
</dbReference>
<organism evidence="2">
    <name type="scientific">Cladocopium goreaui</name>
    <dbReference type="NCBI Taxonomy" id="2562237"/>
    <lineage>
        <taxon>Eukaryota</taxon>
        <taxon>Sar</taxon>
        <taxon>Alveolata</taxon>
        <taxon>Dinophyceae</taxon>
        <taxon>Suessiales</taxon>
        <taxon>Symbiodiniaceae</taxon>
        <taxon>Cladocopium</taxon>
    </lineage>
</organism>